<sequence>MNRENACTSLRQYKVEKSESSWWCRKGLIFVLTLLGHGPVSIAPLPSHMHPPRPFRFECRGSDLKPSTPVKRWSGAVDDHRHGIATTA</sequence>
<dbReference type="AlphaFoldDB" id="A0A4C1WXM6"/>
<dbReference type="EMBL" id="BGZK01000687">
    <property type="protein sequence ID" value="GBP56218.1"/>
    <property type="molecule type" value="Genomic_DNA"/>
</dbReference>
<keyword evidence="2" id="KW-1185">Reference proteome</keyword>
<comment type="caution">
    <text evidence="1">The sequence shown here is derived from an EMBL/GenBank/DDBJ whole genome shotgun (WGS) entry which is preliminary data.</text>
</comment>
<evidence type="ECO:0000313" key="2">
    <source>
        <dbReference type="Proteomes" id="UP000299102"/>
    </source>
</evidence>
<proteinExistence type="predicted"/>
<protein>
    <submittedName>
        <fullName evidence="1">Uncharacterized protein</fullName>
    </submittedName>
</protein>
<evidence type="ECO:0000313" key="1">
    <source>
        <dbReference type="EMBL" id="GBP56218.1"/>
    </source>
</evidence>
<gene>
    <name evidence="1" type="ORF">EVAR_41405_1</name>
</gene>
<name>A0A4C1WXM6_EUMVA</name>
<reference evidence="1 2" key="1">
    <citation type="journal article" date="2019" name="Commun. Biol.">
        <title>The bagworm genome reveals a unique fibroin gene that provides high tensile strength.</title>
        <authorList>
            <person name="Kono N."/>
            <person name="Nakamura H."/>
            <person name="Ohtoshi R."/>
            <person name="Tomita M."/>
            <person name="Numata K."/>
            <person name="Arakawa K."/>
        </authorList>
    </citation>
    <scope>NUCLEOTIDE SEQUENCE [LARGE SCALE GENOMIC DNA]</scope>
</reference>
<organism evidence="1 2">
    <name type="scientific">Eumeta variegata</name>
    <name type="common">Bagworm moth</name>
    <name type="synonym">Eumeta japonica</name>
    <dbReference type="NCBI Taxonomy" id="151549"/>
    <lineage>
        <taxon>Eukaryota</taxon>
        <taxon>Metazoa</taxon>
        <taxon>Ecdysozoa</taxon>
        <taxon>Arthropoda</taxon>
        <taxon>Hexapoda</taxon>
        <taxon>Insecta</taxon>
        <taxon>Pterygota</taxon>
        <taxon>Neoptera</taxon>
        <taxon>Endopterygota</taxon>
        <taxon>Lepidoptera</taxon>
        <taxon>Glossata</taxon>
        <taxon>Ditrysia</taxon>
        <taxon>Tineoidea</taxon>
        <taxon>Psychidae</taxon>
        <taxon>Oiketicinae</taxon>
        <taxon>Eumeta</taxon>
    </lineage>
</organism>
<dbReference type="Proteomes" id="UP000299102">
    <property type="component" value="Unassembled WGS sequence"/>
</dbReference>
<accession>A0A4C1WXM6</accession>